<dbReference type="GO" id="GO:0003333">
    <property type="term" value="P:amino acid transmembrane transport"/>
    <property type="evidence" value="ECO:0007669"/>
    <property type="project" value="InterPro"/>
</dbReference>
<evidence type="ECO:0000256" key="1">
    <source>
        <dbReference type="ARBA" id="ARBA00004429"/>
    </source>
</evidence>
<dbReference type="AlphaFoldDB" id="A0A0H5DQ82"/>
<feature type="transmembrane region" description="Helical" evidence="9">
    <location>
        <begin position="156"/>
        <end position="173"/>
    </location>
</feature>
<evidence type="ECO:0000256" key="2">
    <source>
        <dbReference type="ARBA" id="ARBA00022448"/>
    </source>
</evidence>
<keyword evidence="6" id="KW-0029">Amino-acid transport</keyword>
<evidence type="ECO:0000256" key="6">
    <source>
        <dbReference type="ARBA" id="ARBA00022970"/>
    </source>
</evidence>
<proteinExistence type="predicted"/>
<reference evidence="11" key="1">
    <citation type="submission" date="2015-06" db="EMBL/GenBank/DDBJ databases">
        <authorList>
            <person name="Bertelli C."/>
        </authorList>
    </citation>
    <scope>NUCLEOTIDE SEQUENCE [LARGE SCALE GENOMIC DNA]</scope>
    <source>
        <strain evidence="11">CRIB-30</strain>
    </source>
</reference>
<feature type="transmembrane region" description="Helical" evidence="9">
    <location>
        <begin position="90"/>
        <end position="109"/>
    </location>
</feature>
<keyword evidence="7 9" id="KW-1133">Transmembrane helix</keyword>
<dbReference type="PANTHER" id="PTHR32195">
    <property type="entry name" value="OS07G0662800 PROTEIN"/>
    <property type="match status" value="1"/>
</dbReference>
<dbReference type="Proteomes" id="UP000220251">
    <property type="component" value="Unassembled WGS sequence"/>
</dbReference>
<evidence type="ECO:0000256" key="3">
    <source>
        <dbReference type="ARBA" id="ARBA00022475"/>
    </source>
</evidence>
<feature type="transmembrane region" description="Helical" evidence="9">
    <location>
        <begin position="313"/>
        <end position="332"/>
    </location>
</feature>
<dbReference type="InterPro" id="IPR013059">
    <property type="entry name" value="Trp_tyr_transpt"/>
</dbReference>
<feature type="transmembrane region" description="Helical" evidence="9">
    <location>
        <begin position="185"/>
        <end position="202"/>
    </location>
</feature>
<dbReference type="InterPro" id="IPR018227">
    <property type="entry name" value="Amino_acid_transport_2"/>
</dbReference>
<feature type="transmembrane region" description="Helical" evidence="9">
    <location>
        <begin position="280"/>
        <end position="301"/>
    </location>
</feature>
<dbReference type="RefSeq" id="WP_098038658.1">
    <property type="nucleotide sequence ID" value="NZ_CWGJ01000019.1"/>
</dbReference>
<protein>
    <submittedName>
        <fullName evidence="10">Tyrosine/tryptophan transport protein</fullName>
    </submittedName>
</protein>
<feature type="transmembrane region" description="Helical" evidence="9">
    <location>
        <begin position="222"/>
        <end position="246"/>
    </location>
</feature>
<dbReference type="PANTHER" id="PTHR32195:SF26">
    <property type="entry name" value="TRYPTOPHAN OR TYROSINE TRANSPORTER PROTEIN"/>
    <property type="match status" value="1"/>
</dbReference>
<dbReference type="EMBL" id="CWGJ01000019">
    <property type="protein sequence ID" value="CRX38796.1"/>
    <property type="molecule type" value="Genomic_DNA"/>
</dbReference>
<dbReference type="GO" id="GO:0005886">
    <property type="term" value="C:plasma membrane"/>
    <property type="evidence" value="ECO:0007669"/>
    <property type="project" value="UniProtKB-SubCell"/>
</dbReference>
<accession>A0A0H5DQ82</accession>
<evidence type="ECO:0000256" key="7">
    <source>
        <dbReference type="ARBA" id="ARBA00022989"/>
    </source>
</evidence>
<feature type="transmembrane region" description="Helical" evidence="9">
    <location>
        <begin position="338"/>
        <end position="361"/>
    </location>
</feature>
<feature type="transmembrane region" description="Helical" evidence="9">
    <location>
        <begin position="129"/>
        <end position="149"/>
    </location>
</feature>
<keyword evidence="4" id="KW-0997">Cell inner membrane</keyword>
<evidence type="ECO:0000256" key="4">
    <source>
        <dbReference type="ARBA" id="ARBA00022519"/>
    </source>
</evidence>
<keyword evidence="11" id="KW-1185">Reference proteome</keyword>
<feature type="transmembrane region" description="Helical" evidence="9">
    <location>
        <begin position="12"/>
        <end position="34"/>
    </location>
</feature>
<evidence type="ECO:0000256" key="9">
    <source>
        <dbReference type="SAM" id="Phobius"/>
    </source>
</evidence>
<dbReference type="Pfam" id="PF03222">
    <property type="entry name" value="Trp_Tyr_perm"/>
    <property type="match status" value="1"/>
</dbReference>
<evidence type="ECO:0000313" key="11">
    <source>
        <dbReference type="Proteomes" id="UP000220251"/>
    </source>
</evidence>
<dbReference type="PROSITE" id="PS51257">
    <property type="entry name" value="PROKAR_LIPOPROTEIN"/>
    <property type="match status" value="1"/>
</dbReference>
<keyword evidence="2" id="KW-0813">Transport</keyword>
<keyword evidence="5 9" id="KW-0812">Transmembrane</keyword>
<dbReference type="GO" id="GO:0015173">
    <property type="term" value="F:aromatic amino acid transmembrane transporter activity"/>
    <property type="evidence" value="ECO:0007669"/>
    <property type="project" value="InterPro"/>
</dbReference>
<evidence type="ECO:0000256" key="8">
    <source>
        <dbReference type="ARBA" id="ARBA00023136"/>
    </source>
</evidence>
<organism evidence="10 11">
    <name type="scientific">Estrella lausannensis</name>
    <dbReference type="NCBI Taxonomy" id="483423"/>
    <lineage>
        <taxon>Bacteria</taxon>
        <taxon>Pseudomonadati</taxon>
        <taxon>Chlamydiota</taxon>
        <taxon>Chlamydiia</taxon>
        <taxon>Parachlamydiales</taxon>
        <taxon>Candidatus Criblamydiaceae</taxon>
        <taxon>Estrella</taxon>
    </lineage>
</organism>
<sequence length="406" mass="44403">MSTELKGSKQGSVIGTILLIGGSCIGAGMLGLPLSSAMTGFWPSTLMFILTCLFMVSTGVLLLETTLFFKGEVNLISMAGKTLGKGAKRAVFALFIFLFYSLIVAYSAGSGALFADFCEQFLGIRPEEWVGGALFNLLFGFLVYMGTGAVDRVNRLLMGGLIISYLALVYLGIEFVDPDKLKVANWGNALWTLPVMVISFGYHNLVPSLSRYLGHDAPRIRFAIFAGCLLPLAAYMLWDYLILGIIPLERFKEAAEGGRMVTHSFREVVGEASVVQIAEYFAFFAIVTSFIGVALSFVDFLSDAFQVKKTPSSRFLITLLALLPPYIFSLVYPKIFLMALDAAGGFGAVILFGIIPAMMVWSGRYRKKLWEKPLLPFGRLGLLLVIFFSLVVFVVELISAVQGRGF</sequence>
<comment type="subcellular location">
    <subcellularLocation>
        <location evidence="1">Cell inner membrane</location>
        <topology evidence="1">Multi-pass membrane protein</topology>
    </subcellularLocation>
</comment>
<dbReference type="PRINTS" id="PR00166">
    <property type="entry name" value="AROAAPRMEASE"/>
</dbReference>
<dbReference type="OrthoDB" id="18749at2"/>
<name>A0A0H5DQ82_9BACT</name>
<feature type="transmembrane region" description="Helical" evidence="9">
    <location>
        <begin position="382"/>
        <end position="401"/>
    </location>
</feature>
<feature type="transmembrane region" description="Helical" evidence="9">
    <location>
        <begin position="46"/>
        <end position="69"/>
    </location>
</feature>
<evidence type="ECO:0000256" key="5">
    <source>
        <dbReference type="ARBA" id="ARBA00022692"/>
    </source>
</evidence>
<gene>
    <name evidence="10" type="primary">tyrP_1</name>
    <name evidence="10" type="ORF">ELAC_1460</name>
</gene>
<evidence type="ECO:0000313" key="10">
    <source>
        <dbReference type="EMBL" id="CRX38796.1"/>
    </source>
</evidence>
<keyword evidence="3" id="KW-1003">Cell membrane</keyword>
<dbReference type="Gene3D" id="1.20.1740.10">
    <property type="entry name" value="Amino acid/polyamine transporter I"/>
    <property type="match status" value="1"/>
</dbReference>
<keyword evidence="8 9" id="KW-0472">Membrane</keyword>